<dbReference type="PANTHER" id="PTHR31126">
    <property type="entry name" value="TYROSINE-PROTEIN PHOSPHATASE"/>
    <property type="match status" value="1"/>
</dbReference>
<dbReference type="AlphaFoldDB" id="A0A8J3CNG0"/>
<dbReference type="EMBL" id="BMZG01000007">
    <property type="protein sequence ID" value="GHA74664.1"/>
    <property type="molecule type" value="Genomic_DNA"/>
</dbReference>
<dbReference type="PROSITE" id="PS00383">
    <property type="entry name" value="TYR_PHOSPHATASE_1"/>
    <property type="match status" value="1"/>
</dbReference>
<evidence type="ECO:0000256" key="1">
    <source>
        <dbReference type="ARBA" id="ARBA00009580"/>
    </source>
</evidence>
<accession>A0A8J3CNG0</accession>
<dbReference type="Pfam" id="PF22741">
    <property type="entry name" value="PTP-NADK"/>
    <property type="match status" value="1"/>
</dbReference>
<feature type="domain" description="Tyrosine specific protein phosphatases" evidence="2">
    <location>
        <begin position="138"/>
        <end position="191"/>
    </location>
</feature>
<dbReference type="InterPro" id="IPR029021">
    <property type="entry name" value="Prot-tyrosine_phosphatase-like"/>
</dbReference>
<comment type="caution">
    <text evidence="3">The sequence shown here is derived from an EMBL/GenBank/DDBJ whole genome shotgun (WGS) entry which is preliminary data.</text>
</comment>
<dbReference type="InterPro" id="IPR016130">
    <property type="entry name" value="Tyr_Pase_AS"/>
</dbReference>
<protein>
    <submittedName>
        <fullName evidence="3">Protein-tyrosine-phosphatase</fullName>
    </submittedName>
</protein>
<gene>
    <name evidence="3" type="ORF">GCM10009007_14660</name>
</gene>
<dbReference type="InterPro" id="IPR000387">
    <property type="entry name" value="Tyr_Pase_dom"/>
</dbReference>
<keyword evidence="4" id="KW-1185">Reference proteome</keyword>
<evidence type="ECO:0000313" key="3">
    <source>
        <dbReference type="EMBL" id="GHA74664.1"/>
    </source>
</evidence>
<reference evidence="3" key="1">
    <citation type="journal article" date="2014" name="Int. J. Syst. Evol. Microbiol.">
        <title>Complete genome sequence of Corynebacterium casei LMG S-19264T (=DSM 44701T), isolated from a smear-ripened cheese.</title>
        <authorList>
            <consortium name="US DOE Joint Genome Institute (JGI-PGF)"/>
            <person name="Walter F."/>
            <person name="Albersmeier A."/>
            <person name="Kalinowski J."/>
            <person name="Ruckert C."/>
        </authorList>
    </citation>
    <scope>NUCLEOTIDE SEQUENCE</scope>
    <source>
        <strain evidence="3">KCTC 32501</strain>
    </source>
</reference>
<evidence type="ECO:0000259" key="2">
    <source>
        <dbReference type="PROSITE" id="PS50056"/>
    </source>
</evidence>
<name>A0A8J3CNG0_9BURK</name>
<dbReference type="PROSITE" id="PS50056">
    <property type="entry name" value="TYR_PHOSPHATASE_2"/>
    <property type="match status" value="1"/>
</dbReference>
<dbReference type="InterPro" id="IPR055214">
    <property type="entry name" value="PTP-NADK"/>
</dbReference>
<dbReference type="SUPFAM" id="SSF52799">
    <property type="entry name" value="(Phosphotyrosine protein) phosphatases II"/>
    <property type="match status" value="1"/>
</dbReference>
<reference evidence="3" key="2">
    <citation type="submission" date="2020-09" db="EMBL/GenBank/DDBJ databases">
        <authorList>
            <person name="Sun Q."/>
            <person name="Kim S."/>
        </authorList>
    </citation>
    <scope>NUCLEOTIDE SEQUENCE</scope>
    <source>
        <strain evidence="3">KCTC 32501</strain>
    </source>
</reference>
<dbReference type="GO" id="GO:0016791">
    <property type="term" value="F:phosphatase activity"/>
    <property type="evidence" value="ECO:0007669"/>
    <property type="project" value="TreeGrafter"/>
</dbReference>
<dbReference type="PANTHER" id="PTHR31126:SF72">
    <property type="entry name" value="DUAL SPECIFICITY PROTEIN PHOSPHATASE TPBA"/>
    <property type="match status" value="1"/>
</dbReference>
<dbReference type="Gene3D" id="3.90.190.10">
    <property type="entry name" value="Protein tyrosine phosphatase superfamily"/>
    <property type="match status" value="1"/>
</dbReference>
<sequence>MDADSVRQTIKPGYLTKNAARTTRAAFFLTTTLLSGCATYPALPSVERPSHWAQPVTNPPLGLFNVHQVSPTLFRSAQPPLSGVVTLKLNEPLVLNGQTIKTLINLRAAHDEADALLTTQSQLNYHHIRFNTWHAEDEDVIRFLKAVTDPAQQPILLHCKHGADRTGMMVAIYRIVVQDWDKKTAIAEMKQDGFDYHIIWANLERYIMNLDVAKLKEQVKN</sequence>
<dbReference type="Proteomes" id="UP000614287">
    <property type="component" value="Unassembled WGS sequence"/>
</dbReference>
<proteinExistence type="inferred from homology"/>
<organism evidence="3 4">
    <name type="scientific">Formosimonas limnophila</name>
    <dbReference type="NCBI Taxonomy" id="1384487"/>
    <lineage>
        <taxon>Bacteria</taxon>
        <taxon>Pseudomonadati</taxon>
        <taxon>Pseudomonadota</taxon>
        <taxon>Betaproteobacteria</taxon>
        <taxon>Burkholderiales</taxon>
        <taxon>Burkholderiaceae</taxon>
        <taxon>Formosimonas</taxon>
    </lineage>
</organism>
<comment type="similarity">
    <text evidence="1">Belongs to the protein-tyrosine phosphatase family.</text>
</comment>
<dbReference type="RefSeq" id="WP_189493297.1">
    <property type="nucleotide sequence ID" value="NZ_BMZG01000007.1"/>
</dbReference>
<evidence type="ECO:0000313" key="4">
    <source>
        <dbReference type="Proteomes" id="UP000614287"/>
    </source>
</evidence>